<feature type="site" description="Interaction with DNA" evidence="8">
    <location>
        <position position="139"/>
    </location>
</feature>
<dbReference type="Gene3D" id="1.10.290.10">
    <property type="entry name" value="Topoisomerase I, domain 4"/>
    <property type="match status" value="1"/>
</dbReference>
<dbReference type="InterPro" id="IPR013824">
    <property type="entry name" value="Topo_IA_cen_sub1"/>
</dbReference>
<evidence type="ECO:0000313" key="12">
    <source>
        <dbReference type="EMBL" id="TXD90228.1"/>
    </source>
</evidence>
<dbReference type="RefSeq" id="WP_147085621.1">
    <property type="nucleotide sequence ID" value="NZ_VORM01000004.1"/>
</dbReference>
<dbReference type="NCBIfam" id="TIGR01051">
    <property type="entry name" value="topA_bact"/>
    <property type="match status" value="1"/>
</dbReference>
<comment type="function">
    <text evidence="8">Releases the supercoiling and torsional tension of DNA, which is introduced during the DNA replication and transcription, by transiently cleaving and rejoining one strand of the DNA duplex. Introduces a single-strand break via transesterification at a target site in duplex DNA. The scissile phosphodiester is attacked by the catalytic tyrosine of the enzyme, resulting in the formation of a DNA-(5'-phosphotyrosyl)-enzyme intermediate and the expulsion of a 3'-OH DNA strand. The free DNA strand then undergoes passage around the unbroken strand, thus removing DNA supercoils. Finally, in the religation step, the DNA 3'-OH attacks the covalent intermediate to expel the active-site tyrosine and restore the DNA phosphodiester backbone.</text>
</comment>
<evidence type="ECO:0000256" key="7">
    <source>
        <dbReference type="ARBA" id="ARBA00023235"/>
    </source>
</evidence>
<dbReference type="InterPro" id="IPR006171">
    <property type="entry name" value="TOPRIM_dom"/>
</dbReference>
<reference evidence="12 13" key="1">
    <citation type="submission" date="2019-08" db="EMBL/GenBank/DDBJ databases">
        <title>Genomes of Subsaximicrobium wynnwilliamsii strains.</title>
        <authorList>
            <person name="Bowman J.P."/>
        </authorList>
    </citation>
    <scope>NUCLEOTIDE SEQUENCE [LARGE SCALE GENOMIC DNA]</scope>
    <source>
        <strain evidence="12 13">2-80-2</strain>
    </source>
</reference>
<proteinExistence type="inferred from homology"/>
<dbReference type="InterPro" id="IPR003601">
    <property type="entry name" value="Topo_IA_2"/>
</dbReference>
<comment type="caution">
    <text evidence="12">The sequence shown here is derived from an EMBL/GenBank/DDBJ whole genome shotgun (WGS) entry which is preliminary data.</text>
</comment>
<dbReference type="InterPro" id="IPR025589">
    <property type="entry name" value="Toprim_C_rpt"/>
</dbReference>
<feature type="site" description="Interaction with DNA" evidence="8">
    <location>
        <position position="286"/>
    </location>
</feature>
<dbReference type="Gene3D" id="3.40.50.140">
    <property type="match status" value="1"/>
</dbReference>
<feature type="site" description="Interaction with DNA" evidence="8">
    <location>
        <position position="143"/>
    </location>
</feature>
<evidence type="ECO:0000256" key="1">
    <source>
        <dbReference type="ARBA" id="ARBA00000213"/>
    </source>
</evidence>
<sequence>MPKNLVIVESPAKAKTIEKFLGKDYKVESSFGHIADLPSKELGVDVEGDFAPKYQVSKDKKDIVKKLKELAKKADMVWLASDEDREGEAIAWHLAESLNLDKAKTKRIVFHEITKSAIQKAIENPRGIDYDLVDAQQARRVLDRIVGYELSPVLWRKVKGGLSAGRVQSVSVRLIVERERDIQNFTAEASYRIDAEFSNEDGQSFKAKLPKNFSTKEEAYKFLEDNAKAEFKVADLQKKPAKKSPAAPFTTSTLQQEAARKLGYSVGRTMSNAQRLYEAGLITYMRTDSVNLSEEARKGAQAEIESAYGSKFSKPRTYKGKSKGAQEAHEAIRPTDFNTHSVNIERDQARLYDLVWKRAIASQMSDAQLERTNVKIEASTHAETFTANGEVIKFEGFLKVYLEGTDDEDTEQDGMLPAMKVNETLLNSCITATQRFSRPPYRYTEASLVKQLEELGIGRPSTYAPTISTIQNRNYVDKGANEGVERDYTQLTLQEGNIKDKTLTEKTNSDKGKLIPTDIGMIVTDFLVTHFGGILDYNFTAKVEADFDQIAEGKEDWKKMMKNFYKEFHPRVEDVQENAERESGERILGKDPKTGKQVSVRLGKFGPMVQIGTVDDEEKPQFASLSPDQQLTSITYEEAMELFQLPKQLGTYEGENVEVNNGRYGPYVKHGEIFVSLPAGTNPVDVEKDVAIELIKEKQKADAPIYMFQDLPVQKGKGRFGPYIKWNNMFINVNKKYDWDDLSDDDIVELIETKIQKEKDKVIHNWEAEGVRVEKARWGRHNIIKGKTKVELPKTVDVSDMTLEAAMAELAKKAPKKKAAAKKKGAKTAKKSTAKKTSTTKKAGSKKSSSKK</sequence>
<dbReference type="InterPro" id="IPR013825">
    <property type="entry name" value="Topo_IA_cen_sub2"/>
</dbReference>
<gene>
    <name evidence="8 12" type="primary">topA</name>
    <name evidence="12" type="ORF">ESY86_05685</name>
</gene>
<dbReference type="Gene3D" id="1.10.460.10">
    <property type="entry name" value="Topoisomerase I, domain 2"/>
    <property type="match status" value="1"/>
</dbReference>
<feature type="region of interest" description="Interaction with DNA" evidence="8">
    <location>
        <begin position="163"/>
        <end position="168"/>
    </location>
</feature>
<dbReference type="PROSITE" id="PS50880">
    <property type="entry name" value="TOPRIM"/>
    <property type="match status" value="1"/>
</dbReference>
<dbReference type="PANTHER" id="PTHR42785:SF1">
    <property type="entry name" value="DNA TOPOISOMERASE"/>
    <property type="match status" value="1"/>
</dbReference>
<keyword evidence="3" id="KW-0479">Metal-binding</keyword>
<comment type="catalytic activity">
    <reaction evidence="1 8">
        <text>ATP-independent breakage of single-stranded DNA, followed by passage and rejoining.</text>
        <dbReference type="EC" id="5.6.2.1"/>
    </reaction>
</comment>
<dbReference type="PROSITE" id="PS00396">
    <property type="entry name" value="TOPO_IA_1"/>
    <property type="match status" value="1"/>
</dbReference>
<feature type="site" description="Interaction with DNA" evidence="8">
    <location>
        <position position="148"/>
    </location>
</feature>
<dbReference type="InterPro" id="IPR013826">
    <property type="entry name" value="Topo_IA_cen_sub3"/>
</dbReference>
<dbReference type="InterPro" id="IPR005733">
    <property type="entry name" value="TopoI_bac-type"/>
</dbReference>
<comment type="similarity">
    <text evidence="2 8">Belongs to the type IA topoisomerase family.</text>
</comment>
<evidence type="ECO:0000313" key="13">
    <source>
        <dbReference type="Proteomes" id="UP000321578"/>
    </source>
</evidence>
<dbReference type="GO" id="GO:0003677">
    <property type="term" value="F:DNA binding"/>
    <property type="evidence" value="ECO:0007669"/>
    <property type="project" value="UniProtKB-KW"/>
</dbReference>
<dbReference type="EMBL" id="VORO01000004">
    <property type="protein sequence ID" value="TXD90228.1"/>
    <property type="molecule type" value="Genomic_DNA"/>
</dbReference>
<dbReference type="Pfam" id="PF01131">
    <property type="entry name" value="Topoisom_bac"/>
    <property type="match status" value="1"/>
</dbReference>
<feature type="compositionally biased region" description="Basic residues" evidence="9">
    <location>
        <begin position="843"/>
        <end position="852"/>
    </location>
</feature>
<feature type="site" description="Interaction with DNA" evidence="8">
    <location>
        <position position="155"/>
    </location>
</feature>
<accession>A0A5C6ZIZ9</accession>
<feature type="site" description="Interaction with DNA" evidence="8">
    <location>
        <position position="33"/>
    </location>
</feature>
<evidence type="ECO:0000259" key="10">
    <source>
        <dbReference type="PROSITE" id="PS50880"/>
    </source>
</evidence>
<dbReference type="SMART" id="SM00437">
    <property type="entry name" value="TOP1Ac"/>
    <property type="match status" value="1"/>
</dbReference>
<dbReference type="EC" id="5.6.2.1" evidence="8"/>
<feature type="site" description="Interaction with DNA" evidence="8">
    <location>
        <position position="473"/>
    </location>
</feature>
<dbReference type="CDD" id="cd03363">
    <property type="entry name" value="TOPRIM_TopoIA_TopoI"/>
    <property type="match status" value="1"/>
</dbReference>
<feature type="domain" description="Topo IA-type catalytic" evidence="11">
    <location>
        <begin position="129"/>
        <end position="572"/>
    </location>
</feature>
<name>A0A5C6ZIZ9_9FLAO</name>
<keyword evidence="5 8" id="KW-0799">Topoisomerase</keyword>
<dbReference type="GO" id="GO:0046872">
    <property type="term" value="F:metal ion binding"/>
    <property type="evidence" value="ECO:0007669"/>
    <property type="project" value="UniProtKB-KW"/>
</dbReference>
<dbReference type="Pfam" id="PF13368">
    <property type="entry name" value="Toprim_C_rpt"/>
    <property type="match status" value="3"/>
</dbReference>
<dbReference type="SMART" id="SM00436">
    <property type="entry name" value="TOP1Bc"/>
    <property type="match status" value="1"/>
</dbReference>
<dbReference type="Proteomes" id="UP000321578">
    <property type="component" value="Unassembled WGS sequence"/>
</dbReference>
<dbReference type="PANTHER" id="PTHR42785">
    <property type="entry name" value="DNA TOPOISOMERASE, TYPE IA, CORE"/>
    <property type="match status" value="1"/>
</dbReference>
<keyword evidence="4" id="KW-0460">Magnesium</keyword>
<evidence type="ECO:0000256" key="6">
    <source>
        <dbReference type="ARBA" id="ARBA00023125"/>
    </source>
</evidence>
<feature type="region of interest" description="Disordered" evidence="9">
    <location>
        <begin position="812"/>
        <end position="852"/>
    </location>
</feature>
<keyword evidence="6 8" id="KW-0238">DNA-binding</keyword>
<evidence type="ECO:0000256" key="4">
    <source>
        <dbReference type="ARBA" id="ARBA00022842"/>
    </source>
</evidence>
<dbReference type="InterPro" id="IPR003602">
    <property type="entry name" value="Topo_IA_DNA-bd_dom"/>
</dbReference>
<evidence type="ECO:0000256" key="8">
    <source>
        <dbReference type="HAMAP-Rule" id="MF_00952"/>
    </source>
</evidence>
<dbReference type="InterPro" id="IPR013497">
    <property type="entry name" value="Topo_IA_cen"/>
</dbReference>
<dbReference type="HAMAP" id="MF_00952">
    <property type="entry name" value="Topoisom_1_prok"/>
    <property type="match status" value="1"/>
</dbReference>
<protein>
    <recommendedName>
        <fullName evidence="8">DNA topoisomerase 1</fullName>
        <ecNumber evidence="8">5.6.2.1</ecNumber>
    </recommendedName>
    <alternativeName>
        <fullName evidence="8">DNA topoisomerase I</fullName>
    </alternativeName>
</protein>
<evidence type="ECO:0000256" key="2">
    <source>
        <dbReference type="ARBA" id="ARBA00009446"/>
    </source>
</evidence>
<dbReference type="Pfam" id="PF01751">
    <property type="entry name" value="Toprim"/>
    <property type="match status" value="1"/>
</dbReference>
<dbReference type="InterPro" id="IPR034149">
    <property type="entry name" value="TOPRIM_TopoI"/>
</dbReference>
<dbReference type="PRINTS" id="PR00417">
    <property type="entry name" value="PRTPISMRASEI"/>
</dbReference>
<dbReference type="InterPro" id="IPR028612">
    <property type="entry name" value="Topoisom_1_IA"/>
</dbReference>
<comment type="subunit">
    <text evidence="8">Monomer.</text>
</comment>
<keyword evidence="13" id="KW-1185">Reference proteome</keyword>
<dbReference type="InterPro" id="IPR000380">
    <property type="entry name" value="Topo_IA"/>
</dbReference>
<dbReference type="SUPFAM" id="SSF56712">
    <property type="entry name" value="Prokaryotic type I DNA topoisomerase"/>
    <property type="match status" value="1"/>
</dbReference>
<organism evidence="12 13">
    <name type="scientific">Subsaximicrobium wynnwilliamsii</name>
    <dbReference type="NCBI Taxonomy" id="291179"/>
    <lineage>
        <taxon>Bacteria</taxon>
        <taxon>Pseudomonadati</taxon>
        <taxon>Bacteroidota</taxon>
        <taxon>Flavobacteriia</taxon>
        <taxon>Flavobacteriales</taxon>
        <taxon>Flavobacteriaceae</taxon>
        <taxon>Subsaximicrobium</taxon>
    </lineage>
</organism>
<dbReference type="InterPro" id="IPR023406">
    <property type="entry name" value="Topo_IA_AS"/>
</dbReference>
<dbReference type="SMART" id="SM00493">
    <property type="entry name" value="TOPRIM"/>
    <property type="match status" value="1"/>
</dbReference>
<evidence type="ECO:0000259" key="11">
    <source>
        <dbReference type="PROSITE" id="PS52039"/>
    </source>
</evidence>
<dbReference type="GO" id="GO:0006265">
    <property type="term" value="P:DNA topological change"/>
    <property type="evidence" value="ECO:0007669"/>
    <property type="project" value="UniProtKB-UniRule"/>
</dbReference>
<dbReference type="Gene3D" id="2.70.20.10">
    <property type="entry name" value="Topoisomerase I, domain 3"/>
    <property type="match status" value="1"/>
</dbReference>
<dbReference type="GO" id="GO:0003917">
    <property type="term" value="F:DNA topoisomerase type I (single strand cut, ATP-independent) activity"/>
    <property type="evidence" value="ECO:0007669"/>
    <property type="project" value="UniProtKB-UniRule"/>
</dbReference>
<dbReference type="CDD" id="cd00186">
    <property type="entry name" value="TOP1Ac"/>
    <property type="match status" value="1"/>
</dbReference>
<evidence type="ECO:0000256" key="5">
    <source>
        <dbReference type="ARBA" id="ARBA00023029"/>
    </source>
</evidence>
<evidence type="ECO:0000256" key="3">
    <source>
        <dbReference type="ARBA" id="ARBA00022723"/>
    </source>
</evidence>
<dbReference type="AlphaFoldDB" id="A0A5C6ZIZ9"/>
<feature type="active site" description="O-(5'-phospho-DNA)-tyrosine intermediate" evidence="8">
    <location>
        <position position="284"/>
    </location>
</feature>
<feature type="domain" description="Toprim" evidence="10">
    <location>
        <begin position="3"/>
        <end position="113"/>
    </location>
</feature>
<dbReference type="PROSITE" id="PS52039">
    <property type="entry name" value="TOPO_IA_2"/>
    <property type="match status" value="1"/>
</dbReference>
<dbReference type="InterPro" id="IPR023405">
    <property type="entry name" value="Topo_IA_core_domain"/>
</dbReference>
<evidence type="ECO:0000256" key="9">
    <source>
        <dbReference type="SAM" id="MobiDB-lite"/>
    </source>
</evidence>
<feature type="site" description="Interaction with DNA" evidence="8">
    <location>
        <position position="140"/>
    </location>
</feature>
<feature type="compositionally biased region" description="Basic residues" evidence="9">
    <location>
        <begin position="813"/>
        <end position="834"/>
    </location>
</feature>
<dbReference type="OrthoDB" id="9804262at2"/>
<keyword evidence="7 8" id="KW-0413">Isomerase</keyword>